<dbReference type="EMBL" id="CAAALY010245209">
    <property type="protein sequence ID" value="VEL33128.1"/>
    <property type="molecule type" value="Genomic_DNA"/>
</dbReference>
<dbReference type="Proteomes" id="UP000784294">
    <property type="component" value="Unassembled WGS sequence"/>
</dbReference>
<keyword evidence="3" id="KW-1185">Reference proteome</keyword>
<reference evidence="2" key="1">
    <citation type="submission" date="2018-11" db="EMBL/GenBank/DDBJ databases">
        <authorList>
            <consortium name="Pathogen Informatics"/>
        </authorList>
    </citation>
    <scope>NUCLEOTIDE SEQUENCE</scope>
</reference>
<evidence type="ECO:0000313" key="3">
    <source>
        <dbReference type="Proteomes" id="UP000784294"/>
    </source>
</evidence>
<feature type="region of interest" description="Disordered" evidence="1">
    <location>
        <begin position="28"/>
        <end position="70"/>
    </location>
</feature>
<proteinExistence type="predicted"/>
<dbReference type="AlphaFoldDB" id="A0A3S5B0E5"/>
<organism evidence="2 3">
    <name type="scientific">Protopolystoma xenopodis</name>
    <dbReference type="NCBI Taxonomy" id="117903"/>
    <lineage>
        <taxon>Eukaryota</taxon>
        <taxon>Metazoa</taxon>
        <taxon>Spiralia</taxon>
        <taxon>Lophotrochozoa</taxon>
        <taxon>Platyhelminthes</taxon>
        <taxon>Monogenea</taxon>
        <taxon>Polyopisthocotylea</taxon>
        <taxon>Polystomatidea</taxon>
        <taxon>Polystomatidae</taxon>
        <taxon>Protopolystoma</taxon>
    </lineage>
</organism>
<protein>
    <submittedName>
        <fullName evidence="2">Uncharacterized protein</fullName>
    </submittedName>
</protein>
<sequence length="100" mass="11187">MGDIALSDEERDSLLLRSYDLVENPVQDWEEQVDGIEGEGSGQKEPKLSNREKSAIGERDSINSIGRRPKNGSFTTSLKLCLRPVNYAGRNGNQQKSLFF</sequence>
<comment type="caution">
    <text evidence="2">The sequence shown here is derived from an EMBL/GenBank/DDBJ whole genome shotgun (WGS) entry which is preliminary data.</text>
</comment>
<accession>A0A3S5B0E5</accession>
<evidence type="ECO:0000256" key="1">
    <source>
        <dbReference type="SAM" id="MobiDB-lite"/>
    </source>
</evidence>
<name>A0A3S5B0E5_9PLAT</name>
<feature type="compositionally biased region" description="Basic and acidic residues" evidence="1">
    <location>
        <begin position="42"/>
        <end position="61"/>
    </location>
</feature>
<gene>
    <name evidence="2" type="ORF">PXEA_LOCUS26568</name>
</gene>
<feature type="compositionally biased region" description="Acidic residues" evidence="1">
    <location>
        <begin position="28"/>
        <end position="37"/>
    </location>
</feature>
<evidence type="ECO:0000313" key="2">
    <source>
        <dbReference type="EMBL" id="VEL33128.1"/>
    </source>
</evidence>